<protein>
    <submittedName>
        <fullName evidence="6">DUF1328 domain-containing protein</fullName>
    </submittedName>
</protein>
<evidence type="ECO:0000256" key="1">
    <source>
        <dbReference type="ARBA" id="ARBA00022475"/>
    </source>
</evidence>
<evidence type="ECO:0000256" key="2">
    <source>
        <dbReference type="ARBA" id="ARBA00022692"/>
    </source>
</evidence>
<evidence type="ECO:0000256" key="5">
    <source>
        <dbReference type="SAM" id="Phobius"/>
    </source>
</evidence>
<keyword evidence="2 5" id="KW-0812">Transmembrane</keyword>
<proteinExistence type="inferred from homology"/>
<keyword evidence="3 5" id="KW-1133">Transmembrane helix</keyword>
<dbReference type="RefSeq" id="WP_028607782.1">
    <property type="nucleotide sequence ID" value="NZ_JAEMEF010000016.1"/>
</dbReference>
<dbReference type="PIRSF" id="PIRSF036466">
    <property type="entry name" value="UCP036466"/>
    <property type="match status" value="1"/>
</dbReference>
<evidence type="ECO:0000256" key="4">
    <source>
        <dbReference type="ARBA" id="ARBA00023136"/>
    </source>
</evidence>
<accession>A0ABS1WPE9</accession>
<keyword evidence="4 5" id="KW-0472">Membrane</keyword>
<organism evidence="6 7">
    <name type="scientific">Olleya sediminilitoris</name>
    <dbReference type="NCBI Taxonomy" id="2795739"/>
    <lineage>
        <taxon>Bacteria</taxon>
        <taxon>Pseudomonadati</taxon>
        <taxon>Bacteroidota</taxon>
        <taxon>Flavobacteriia</taxon>
        <taxon>Flavobacteriales</taxon>
        <taxon>Flavobacteriaceae</taxon>
    </lineage>
</organism>
<dbReference type="Proteomes" id="UP000605013">
    <property type="component" value="Unassembled WGS sequence"/>
</dbReference>
<evidence type="ECO:0000313" key="6">
    <source>
        <dbReference type="EMBL" id="MBL7561009.1"/>
    </source>
</evidence>
<evidence type="ECO:0000313" key="7">
    <source>
        <dbReference type="Proteomes" id="UP000605013"/>
    </source>
</evidence>
<comment type="caution">
    <text evidence="6">The sequence shown here is derived from an EMBL/GenBank/DDBJ whole genome shotgun (WGS) entry which is preliminary data.</text>
</comment>
<name>A0ABS1WPE9_9FLAO</name>
<feature type="transmembrane region" description="Helical" evidence="5">
    <location>
        <begin position="28"/>
        <end position="46"/>
    </location>
</feature>
<keyword evidence="7" id="KW-1185">Reference proteome</keyword>
<dbReference type="HAMAP" id="MF_01361">
    <property type="entry name" value="UPF0391"/>
    <property type="match status" value="1"/>
</dbReference>
<sequence length="52" mass="6008">MRWTIFFITFAFISAVLGFGHIAGNLAIIAKLCFFIFIALFLARLYKTINEY</sequence>
<reference evidence="6 7" key="1">
    <citation type="submission" date="2020-12" db="EMBL/GenBank/DDBJ databases">
        <title>Olleya sediminilitoris sp. nov., isolated from a tidal flat.</title>
        <authorList>
            <person name="Park S."/>
            <person name="Yoon J.-H."/>
        </authorList>
    </citation>
    <scope>NUCLEOTIDE SEQUENCE [LARGE SCALE GENOMIC DNA]</scope>
    <source>
        <strain evidence="6 7">YSTF-M6</strain>
    </source>
</reference>
<dbReference type="InterPro" id="IPR009760">
    <property type="entry name" value="DUF1328"/>
</dbReference>
<gene>
    <name evidence="6" type="ORF">JAO71_14485</name>
</gene>
<evidence type="ECO:0000256" key="3">
    <source>
        <dbReference type="ARBA" id="ARBA00022989"/>
    </source>
</evidence>
<dbReference type="EMBL" id="JAEMEF010000016">
    <property type="protein sequence ID" value="MBL7561009.1"/>
    <property type="molecule type" value="Genomic_DNA"/>
</dbReference>
<keyword evidence="1" id="KW-1003">Cell membrane</keyword>
<dbReference type="Pfam" id="PF07043">
    <property type="entry name" value="DUF1328"/>
    <property type="match status" value="1"/>
</dbReference>